<comment type="caution">
    <text evidence="3">The sequence shown here is derived from an EMBL/GenBank/DDBJ whole genome shotgun (WGS) entry which is preliminary data.</text>
</comment>
<proteinExistence type="predicted"/>
<keyword evidence="2" id="KW-0812">Transmembrane</keyword>
<dbReference type="STRING" id="1230338.MOMA_08491"/>
<name>L2F760_9GAMM</name>
<keyword evidence="4" id="KW-1185">Reference proteome</keyword>
<feature type="coiled-coil region" evidence="1">
    <location>
        <begin position="14"/>
        <end position="68"/>
    </location>
</feature>
<dbReference type="RefSeq" id="WP_009502144.1">
    <property type="nucleotide sequence ID" value="NZ_ANIN01000002.1"/>
</dbReference>
<evidence type="ECO:0000313" key="3">
    <source>
        <dbReference type="EMBL" id="ELA08586.1"/>
    </source>
</evidence>
<keyword evidence="2" id="KW-1133">Transmembrane helix</keyword>
<keyword evidence="2" id="KW-0472">Membrane</keyword>
<organism evidence="3 4">
    <name type="scientific">Moraxella macacae 0408225</name>
    <dbReference type="NCBI Taxonomy" id="1230338"/>
    <lineage>
        <taxon>Bacteria</taxon>
        <taxon>Pseudomonadati</taxon>
        <taxon>Pseudomonadota</taxon>
        <taxon>Gammaproteobacteria</taxon>
        <taxon>Moraxellales</taxon>
        <taxon>Moraxellaceae</taxon>
        <taxon>Moraxella</taxon>
    </lineage>
</organism>
<evidence type="ECO:0000256" key="1">
    <source>
        <dbReference type="SAM" id="Coils"/>
    </source>
</evidence>
<dbReference type="AlphaFoldDB" id="L2F760"/>
<evidence type="ECO:0000313" key="4">
    <source>
        <dbReference type="Proteomes" id="UP000023795"/>
    </source>
</evidence>
<gene>
    <name evidence="3" type="ORF">MOMA_08491</name>
</gene>
<evidence type="ECO:0000256" key="2">
    <source>
        <dbReference type="SAM" id="Phobius"/>
    </source>
</evidence>
<dbReference type="EMBL" id="ANIN01000002">
    <property type="protein sequence ID" value="ELA08586.1"/>
    <property type="molecule type" value="Genomic_DNA"/>
</dbReference>
<reference evidence="3 4" key="1">
    <citation type="journal article" date="2013" name="Genome Announc.">
        <title>Genome Sequence of Moraxella macacae 0408225, a Novel Bacterial Species Isolated from a Cynomolgus Macaque with Epistaxis.</title>
        <authorList>
            <person name="Ladner J.T."/>
            <person name="Whitehouse C.A."/>
            <person name="Koroleva G.I."/>
            <person name="Palacios G.F."/>
        </authorList>
    </citation>
    <scope>NUCLEOTIDE SEQUENCE [LARGE SCALE GENOMIC DNA]</scope>
    <source>
        <strain evidence="3 4">0408225</strain>
    </source>
</reference>
<feature type="transmembrane region" description="Helical" evidence="2">
    <location>
        <begin position="71"/>
        <end position="90"/>
    </location>
</feature>
<protein>
    <submittedName>
        <fullName evidence="3">Uncharacterized protein</fullName>
    </submittedName>
</protein>
<keyword evidence="1" id="KW-0175">Coiled coil</keyword>
<dbReference type="Proteomes" id="UP000023795">
    <property type="component" value="Unassembled WGS sequence"/>
</dbReference>
<dbReference type="PATRIC" id="fig|1230338.3.peg.1819"/>
<accession>L2F760</accession>
<sequence length="94" mass="10985">MLPNNLEELSDHELQRLEKMLDIAKLNLDIEESRQRMEESRKRFDKDMEESRATIEQMKANTEKIAKEARFYPYITITTALIAGLMGALITKLL</sequence>